<sequence length="1016" mass="116126">MTTFTDLFERLDPDDNIRGKQFERICKWYLEHDPFYASQLAHVWLWKDWPGRWYPKKEAGIDLVAQHRDGTLWAIQAKAYDQAYAVTKHDVDKFLSESNRKDDNTGRPLFAYRLLLVTTRKQLGSTARNTINAQAIPVGYRGRTELDAVEIDWPASPSDLRARRLPPKKPIGHWAYQGEAMNNVVNGFRQADRGKLIMACGTGKTLTALFIREKLAARRTLVLVPSLQLMKQTIGEWTRNKTVDFDFLPVCSDETVSKDDEDMPVSSTSDLGLPVTTAPEEIAAFLRRRSGPLVVFATYQSSPEIAKAYRLGRVPAFDLAIADEAHRCAAAHSSEFATILDNEKIKAHRRLFMTATPRIYSAHVLKAAKEAGYEFASMDDEERFGKVFHRLTFHQAIERNLLTDYQVAIIGVDKATYRAWAEKGWFITIDGKEVKDARSVAGQIGLAKAMREYDLHRVITFHRLVKGATAFKASFPDVIDWMPARQRPKGKLWTDHVDGTMSAWERQRRLQRLGDVGTGEHGVISNARCLTEGIDVPTLDGVAFIDPKRSDIDIAQAVGRAIRLADGKTLGTIVIPVFIDTDEPDPDVILKDSAFKAVWDVLLALRAHDEDLAQQLDDLRRMLGRLPRGRRGSLRLPPKIKVVDIPDVCGGEFASAFKVRIIEQTTASWEFWFGLLEGFVQQNDHARVPQSYVVDGYRLGMWVNTQRQLHARGILNGDRKRRLACLPGWTWDPYGDQWEEGFSQLLKYVELNGDARVPKSCVIGGYKLGSWIKQQRRAFSKGLLDPDRELRLKALPGWTWDAYADQWESRFRLLLDYVEHYGDAVVPTSYRSDDGYQLGKWVAVQRNFHSDRTLEADREVRLENLPGWSWSGRDAMWEQGFRHLLDYVRRYGDALVPVAYKTDDGYPLGQWVATQRFFRAKGTLDADRERRLGELSGWMWNGRDAIWEERFRRLLDYVESNGDALVPRRYKDADGDSLGVWVMRQRKSYAEGTLEPGRERRLADVPGWTWKVRSPT</sequence>
<dbReference type="SMART" id="SM00487">
    <property type="entry name" value="DEXDc"/>
    <property type="match status" value="1"/>
</dbReference>
<dbReference type="GO" id="GO:0016787">
    <property type="term" value="F:hydrolase activity"/>
    <property type="evidence" value="ECO:0007669"/>
    <property type="project" value="UniProtKB-KW"/>
</dbReference>
<keyword evidence="4" id="KW-1185">Reference proteome</keyword>
<dbReference type="PROSITE" id="PS51192">
    <property type="entry name" value="HELICASE_ATP_BIND_1"/>
    <property type="match status" value="1"/>
</dbReference>
<dbReference type="EMBL" id="OCTY01000002">
    <property type="protein sequence ID" value="SOJ56450.1"/>
    <property type="molecule type" value="Genomic_DNA"/>
</dbReference>
<evidence type="ECO:0000259" key="2">
    <source>
        <dbReference type="PROSITE" id="PS51194"/>
    </source>
</evidence>
<dbReference type="EC" id="3.6.4.12" evidence="3"/>
<dbReference type="Pfam" id="PF04851">
    <property type="entry name" value="ResIII"/>
    <property type="match status" value="1"/>
</dbReference>
<dbReference type="InterPro" id="IPR005114">
    <property type="entry name" value="Helicase_assoc"/>
</dbReference>
<keyword evidence="3" id="KW-0547">Nucleotide-binding</keyword>
<dbReference type="Proteomes" id="UP000554965">
    <property type="component" value="Unassembled WGS sequence"/>
</dbReference>
<dbReference type="SUPFAM" id="SSF52980">
    <property type="entry name" value="Restriction endonuclease-like"/>
    <property type="match status" value="1"/>
</dbReference>
<dbReference type="Gene3D" id="3.40.50.300">
    <property type="entry name" value="P-loop containing nucleotide triphosphate hydrolases"/>
    <property type="match status" value="2"/>
</dbReference>
<evidence type="ECO:0000259" key="1">
    <source>
        <dbReference type="PROSITE" id="PS51192"/>
    </source>
</evidence>
<dbReference type="InterPro" id="IPR006935">
    <property type="entry name" value="Helicase/UvrB_N"/>
</dbReference>
<dbReference type="InterPro" id="IPR027417">
    <property type="entry name" value="P-loop_NTPase"/>
</dbReference>
<protein>
    <submittedName>
        <fullName evidence="3">DNA repair helicase RadD</fullName>
        <ecNumber evidence="3">3.6.4.12</ecNumber>
    </submittedName>
</protein>
<dbReference type="Pfam" id="PF03457">
    <property type="entry name" value="HA"/>
    <property type="match status" value="5"/>
</dbReference>
<dbReference type="InterPro" id="IPR014001">
    <property type="entry name" value="Helicase_ATP-bd"/>
</dbReference>
<reference evidence="3 4" key="1">
    <citation type="submission" date="2017-10" db="EMBL/GenBank/DDBJ databases">
        <authorList>
            <consortium name="Urmite Genomes"/>
        </authorList>
    </citation>
    <scope>NUCLEOTIDE SEQUENCE [LARGE SCALE GENOMIC DNA]</scope>
    <source>
        <strain evidence="3 4">FB-527</strain>
    </source>
</reference>
<dbReference type="GO" id="GO:0003678">
    <property type="term" value="F:DNA helicase activity"/>
    <property type="evidence" value="ECO:0007669"/>
    <property type="project" value="UniProtKB-EC"/>
</dbReference>
<evidence type="ECO:0000313" key="4">
    <source>
        <dbReference type="Proteomes" id="UP000554965"/>
    </source>
</evidence>
<organism evidence="3 4">
    <name type="scientific">Mycobacterium simulans</name>
    <dbReference type="NCBI Taxonomy" id="627089"/>
    <lineage>
        <taxon>Bacteria</taxon>
        <taxon>Bacillati</taxon>
        <taxon>Actinomycetota</taxon>
        <taxon>Actinomycetes</taxon>
        <taxon>Mycobacteriales</taxon>
        <taxon>Mycobacteriaceae</taxon>
        <taxon>Mycobacterium</taxon>
    </lineage>
</organism>
<accession>A0A7Z7IMQ1</accession>
<proteinExistence type="predicted"/>
<keyword evidence="3" id="KW-0067">ATP-binding</keyword>
<keyword evidence="3" id="KW-0378">Hydrolase</keyword>
<comment type="caution">
    <text evidence="3">The sequence shown here is derived from an EMBL/GenBank/DDBJ whole genome shotgun (WGS) entry which is preliminary data.</text>
</comment>
<dbReference type="Pfam" id="PF13156">
    <property type="entry name" value="Mrr_cat_2"/>
    <property type="match status" value="1"/>
</dbReference>
<dbReference type="PANTHER" id="PTHR33418">
    <property type="entry name" value="HELICASE-ASSOCIATED"/>
    <property type="match status" value="1"/>
</dbReference>
<dbReference type="Pfam" id="PF00271">
    <property type="entry name" value="Helicase_C"/>
    <property type="match status" value="1"/>
</dbReference>
<dbReference type="PROSITE" id="PS51194">
    <property type="entry name" value="HELICASE_CTER"/>
    <property type="match status" value="1"/>
</dbReference>
<dbReference type="PANTHER" id="PTHR33418:SF1">
    <property type="entry name" value="HELICASE-ASSOCIATED DOMAIN-CONTAINING PROTEIN"/>
    <property type="match status" value="1"/>
</dbReference>
<dbReference type="AlphaFoldDB" id="A0A7Z7IMQ1"/>
<dbReference type="InterPro" id="IPR039442">
    <property type="entry name" value="Mrr-like_dom"/>
</dbReference>
<dbReference type="SUPFAM" id="SSF52540">
    <property type="entry name" value="P-loop containing nucleoside triphosphate hydrolases"/>
    <property type="match status" value="1"/>
</dbReference>
<feature type="domain" description="Helicase ATP-binding" evidence="1">
    <location>
        <begin position="185"/>
        <end position="375"/>
    </location>
</feature>
<evidence type="ECO:0000313" key="3">
    <source>
        <dbReference type="EMBL" id="SOJ56450.1"/>
    </source>
</evidence>
<feature type="domain" description="Helicase C-terminal" evidence="2">
    <location>
        <begin position="445"/>
        <end position="620"/>
    </location>
</feature>
<dbReference type="GO" id="GO:0003677">
    <property type="term" value="F:DNA binding"/>
    <property type="evidence" value="ECO:0007669"/>
    <property type="project" value="InterPro"/>
</dbReference>
<name>A0A7Z7IMQ1_9MYCO</name>
<gene>
    <name evidence="3" type="primary">radD_1</name>
    <name evidence="3" type="ORF">MSIMFB_03926</name>
</gene>
<keyword evidence="3" id="KW-0347">Helicase</keyword>
<dbReference type="GO" id="GO:0005524">
    <property type="term" value="F:ATP binding"/>
    <property type="evidence" value="ECO:0007669"/>
    <property type="project" value="InterPro"/>
</dbReference>
<dbReference type="Gene3D" id="6.10.140.530">
    <property type="match status" value="5"/>
</dbReference>
<dbReference type="CDD" id="cd18785">
    <property type="entry name" value="SF2_C"/>
    <property type="match status" value="1"/>
</dbReference>
<dbReference type="InterPro" id="IPR001650">
    <property type="entry name" value="Helicase_C-like"/>
</dbReference>
<dbReference type="InterPro" id="IPR011335">
    <property type="entry name" value="Restrct_endonuc-II-like"/>
</dbReference>